<keyword evidence="1" id="KW-0812">Transmembrane</keyword>
<comment type="caution">
    <text evidence="2">The sequence shown here is derived from an EMBL/GenBank/DDBJ whole genome shotgun (WGS) entry which is preliminary data.</text>
</comment>
<sequence length="168" mass="18930">MIIEISLFTAVGASVLWILHRIFFRHLTAPDTINPLIILSRIAFRHKSSVIEHLRRFETTFSMPDHMRVIANSPEGMTDSFYQITILFALGTVVVFLIVIGGATAEYLSAKPSQKASIACFYAFFLAFMLCIYLAFWCWAGAHHREELERVYAETSGPSGVAERPAIE</sequence>
<evidence type="ECO:0000256" key="1">
    <source>
        <dbReference type="SAM" id="Phobius"/>
    </source>
</evidence>
<keyword evidence="1" id="KW-1133">Transmembrane helix</keyword>
<reference evidence="2 3" key="1">
    <citation type="submission" date="2019-12" db="EMBL/GenBank/DDBJ databases">
        <title>A genome sequence resource for the geographically widespread anthracnose pathogen Colletotrichum asianum.</title>
        <authorList>
            <person name="Meng Y."/>
        </authorList>
    </citation>
    <scope>NUCLEOTIDE SEQUENCE [LARGE SCALE GENOMIC DNA]</scope>
    <source>
        <strain evidence="2 3">ICMP 18580</strain>
    </source>
</reference>
<accession>A0A8H3W204</accession>
<evidence type="ECO:0000313" key="3">
    <source>
        <dbReference type="Proteomes" id="UP000434172"/>
    </source>
</evidence>
<gene>
    <name evidence="2" type="ORF">GQ607_014871</name>
</gene>
<name>A0A8H3W204_9PEZI</name>
<evidence type="ECO:0000313" key="2">
    <source>
        <dbReference type="EMBL" id="KAF0317847.1"/>
    </source>
</evidence>
<dbReference type="AlphaFoldDB" id="A0A8H3W204"/>
<dbReference type="Proteomes" id="UP000434172">
    <property type="component" value="Unassembled WGS sequence"/>
</dbReference>
<feature type="transmembrane region" description="Helical" evidence="1">
    <location>
        <begin position="7"/>
        <end position="24"/>
    </location>
</feature>
<feature type="transmembrane region" description="Helical" evidence="1">
    <location>
        <begin position="81"/>
        <end position="108"/>
    </location>
</feature>
<keyword evidence="3" id="KW-1185">Reference proteome</keyword>
<protein>
    <submittedName>
        <fullName evidence="2">Uncharacterized protein</fullName>
    </submittedName>
</protein>
<proteinExistence type="predicted"/>
<dbReference type="EMBL" id="WOWK01000121">
    <property type="protein sequence ID" value="KAF0317847.1"/>
    <property type="molecule type" value="Genomic_DNA"/>
</dbReference>
<organism evidence="2 3">
    <name type="scientific">Colletotrichum asianum</name>
    <dbReference type="NCBI Taxonomy" id="702518"/>
    <lineage>
        <taxon>Eukaryota</taxon>
        <taxon>Fungi</taxon>
        <taxon>Dikarya</taxon>
        <taxon>Ascomycota</taxon>
        <taxon>Pezizomycotina</taxon>
        <taxon>Sordariomycetes</taxon>
        <taxon>Hypocreomycetidae</taxon>
        <taxon>Glomerellales</taxon>
        <taxon>Glomerellaceae</taxon>
        <taxon>Colletotrichum</taxon>
        <taxon>Colletotrichum gloeosporioides species complex</taxon>
    </lineage>
</organism>
<keyword evidence="1" id="KW-0472">Membrane</keyword>
<feature type="transmembrane region" description="Helical" evidence="1">
    <location>
        <begin position="120"/>
        <end position="142"/>
    </location>
</feature>